<dbReference type="AlphaFoldDB" id="A0AB73IQL5"/>
<reference evidence="1" key="1">
    <citation type="submission" date="2023-07" db="EMBL/GenBank/DDBJ databases">
        <title>Sorghum-associated microbial communities from plants grown in Nebraska, USA.</title>
        <authorList>
            <person name="Schachtman D."/>
        </authorList>
    </citation>
    <scope>NUCLEOTIDE SEQUENCE</scope>
    <source>
        <strain evidence="1">DS1061</strain>
    </source>
</reference>
<accession>A0AB73IQL5</accession>
<organism evidence="1 2">
    <name type="scientific">Paraburkholderia caledonica</name>
    <dbReference type="NCBI Taxonomy" id="134536"/>
    <lineage>
        <taxon>Bacteria</taxon>
        <taxon>Pseudomonadati</taxon>
        <taxon>Pseudomonadota</taxon>
        <taxon>Betaproteobacteria</taxon>
        <taxon>Burkholderiales</taxon>
        <taxon>Burkholderiaceae</taxon>
        <taxon>Paraburkholderia</taxon>
    </lineage>
</organism>
<evidence type="ECO:0000313" key="2">
    <source>
        <dbReference type="Proteomes" id="UP001229486"/>
    </source>
</evidence>
<protein>
    <submittedName>
        <fullName evidence="1">Uncharacterized protein</fullName>
    </submittedName>
</protein>
<evidence type="ECO:0000313" key="1">
    <source>
        <dbReference type="EMBL" id="MDP9651986.1"/>
    </source>
</evidence>
<dbReference type="EMBL" id="JAURTK010000046">
    <property type="protein sequence ID" value="MDP9651986.1"/>
    <property type="molecule type" value="Genomic_DNA"/>
</dbReference>
<sequence length="69" mass="7538">MCHAFGVVIAISGLLMVHLALNTRSKAAYDAERCDERPREGAACSPRVDIKAFVMSEPKRIPETVYASS</sequence>
<name>A0AB73IQL5_9BURK</name>
<proteinExistence type="predicted"/>
<gene>
    <name evidence="1" type="ORF">J2793_007461</name>
</gene>
<dbReference type="Proteomes" id="UP001229486">
    <property type="component" value="Unassembled WGS sequence"/>
</dbReference>
<comment type="caution">
    <text evidence="1">The sequence shown here is derived from an EMBL/GenBank/DDBJ whole genome shotgun (WGS) entry which is preliminary data.</text>
</comment>